<comment type="similarity">
    <text evidence="3">Belongs to the NMT1/THI5 family.</text>
</comment>
<dbReference type="EMBL" id="JXQV01000011">
    <property type="protein sequence ID" value="KIQ02364.1"/>
    <property type="molecule type" value="Genomic_DNA"/>
</dbReference>
<gene>
    <name evidence="14" type="ORF">RU07_12620</name>
</gene>
<accession>A0A0D0KRI9</accession>
<comment type="catalytic activity">
    <reaction evidence="11">
        <text>N(6)-(pyridoxal phosphate)-L-lysyl-[4-amino-5-hydroxymethyl-2-methylpyrimidine phosphate synthase] + L-histidyl-[4-amino-5-hydroxymethyl-2-methylpyrimidine phosphate synthase] + 2 Fe(3+) + 4 H2O = L-lysyl-[4-amino-5-hydroxymethyl-2-methylpyrimidine phosphate synthase] + (2S)-2-amino-5-hydroxy-4-oxopentanoyl-[4-amino-5-hydroxymethyl-2-methylpyrimidine phosphate synthase] + 4-amino-2-methyl-5-(phosphooxymethyl)pyrimidine + 3-oxopropanoate + 2 Fe(2+) + 2 H(+)</text>
        <dbReference type="Rhea" id="RHEA:65756"/>
        <dbReference type="Rhea" id="RHEA-COMP:16892"/>
        <dbReference type="Rhea" id="RHEA-COMP:16893"/>
        <dbReference type="Rhea" id="RHEA-COMP:16894"/>
        <dbReference type="Rhea" id="RHEA-COMP:16895"/>
        <dbReference type="ChEBI" id="CHEBI:15377"/>
        <dbReference type="ChEBI" id="CHEBI:15378"/>
        <dbReference type="ChEBI" id="CHEBI:29033"/>
        <dbReference type="ChEBI" id="CHEBI:29034"/>
        <dbReference type="ChEBI" id="CHEBI:29969"/>
        <dbReference type="ChEBI" id="CHEBI:29979"/>
        <dbReference type="ChEBI" id="CHEBI:33190"/>
        <dbReference type="ChEBI" id="CHEBI:58354"/>
        <dbReference type="ChEBI" id="CHEBI:143915"/>
        <dbReference type="ChEBI" id="CHEBI:157692"/>
    </reaction>
    <physiologicalReaction direction="left-to-right" evidence="11">
        <dbReference type="Rhea" id="RHEA:65757"/>
    </physiologicalReaction>
</comment>
<dbReference type="PANTHER" id="PTHR31528">
    <property type="entry name" value="4-AMINO-5-HYDROXYMETHYL-2-METHYLPYRIMIDINE PHOSPHATE SYNTHASE THI11-RELATED"/>
    <property type="match status" value="1"/>
</dbReference>
<comment type="subunit">
    <text evidence="4">Homodimer.</text>
</comment>
<evidence type="ECO:0000256" key="9">
    <source>
        <dbReference type="ARBA" id="ARBA00023004"/>
    </source>
</evidence>
<evidence type="ECO:0000256" key="7">
    <source>
        <dbReference type="ARBA" id="ARBA00022898"/>
    </source>
</evidence>
<dbReference type="Proteomes" id="UP000035017">
    <property type="component" value="Unassembled WGS sequence"/>
</dbReference>
<evidence type="ECO:0000256" key="2">
    <source>
        <dbReference type="ARBA" id="ARBA00004948"/>
    </source>
</evidence>
<organism evidence="14 15">
    <name type="scientific">Agrobacterium tumefaciens</name>
    <dbReference type="NCBI Taxonomy" id="358"/>
    <lineage>
        <taxon>Bacteria</taxon>
        <taxon>Pseudomonadati</taxon>
        <taxon>Pseudomonadota</taxon>
        <taxon>Alphaproteobacteria</taxon>
        <taxon>Hyphomicrobiales</taxon>
        <taxon>Rhizobiaceae</taxon>
        <taxon>Rhizobium/Agrobacterium group</taxon>
        <taxon>Agrobacterium</taxon>
        <taxon>Agrobacterium tumefaciens complex</taxon>
    </lineage>
</organism>
<dbReference type="GO" id="GO:0016740">
    <property type="term" value="F:transferase activity"/>
    <property type="evidence" value="ECO:0007669"/>
    <property type="project" value="UniProtKB-KW"/>
</dbReference>
<dbReference type="Pfam" id="PF09084">
    <property type="entry name" value="NMT1"/>
    <property type="match status" value="1"/>
</dbReference>
<evidence type="ECO:0000259" key="13">
    <source>
        <dbReference type="Pfam" id="PF09084"/>
    </source>
</evidence>
<dbReference type="PANTHER" id="PTHR31528:SF1">
    <property type="entry name" value="4-AMINO-5-HYDROXYMETHYL-2-METHYLPYRIMIDINE PHOSPHATE SYNTHASE THI11-RELATED"/>
    <property type="match status" value="1"/>
</dbReference>
<comment type="pathway">
    <text evidence="2">Cofactor biosynthesis; thiamine diphosphate biosynthesis.</text>
</comment>
<dbReference type="GO" id="GO:0046872">
    <property type="term" value="F:metal ion binding"/>
    <property type="evidence" value="ECO:0007669"/>
    <property type="project" value="UniProtKB-KW"/>
</dbReference>
<keyword evidence="9" id="KW-0408">Iron</keyword>
<evidence type="ECO:0000256" key="8">
    <source>
        <dbReference type="ARBA" id="ARBA00022977"/>
    </source>
</evidence>
<evidence type="ECO:0000256" key="12">
    <source>
        <dbReference type="SAM" id="SignalP"/>
    </source>
</evidence>
<evidence type="ECO:0000313" key="15">
    <source>
        <dbReference type="Proteomes" id="UP000035017"/>
    </source>
</evidence>
<sequence>MLKIVLAATAVIFLPPTAALATDKVTLQLKWVVQAQFAGYLVAKEKGFYAEEALDVSIVPGGPGISPIEAVKTGKADVVVEWMSTTLAEREKGAQLVNIAQPFAYSGLMLTCLKSAGVFTPEDFPGKTLGVWFYGNEYPFFSWMNRLGLKTDGSPSGVKVLEQQFSVEPLLKGQAACISTMTYNEYWQIIDAGVAAEDLVTFKYEDQGISLLEDGLYVDERRLADPHFRDVMVRFVRASMKGWRYAEANAAEVGKLISKIDTSKAGDHESQARMMRQIAQLTDGSSGALNPESFTRTIAVLAGNSSGTTKVESYKGAWTDELSKLALQH</sequence>
<dbReference type="SUPFAM" id="SSF53850">
    <property type="entry name" value="Periplasmic binding protein-like II"/>
    <property type="match status" value="1"/>
</dbReference>
<evidence type="ECO:0000256" key="4">
    <source>
        <dbReference type="ARBA" id="ARBA00011738"/>
    </source>
</evidence>
<evidence type="ECO:0000256" key="3">
    <source>
        <dbReference type="ARBA" id="ARBA00009406"/>
    </source>
</evidence>
<evidence type="ECO:0000256" key="5">
    <source>
        <dbReference type="ARBA" id="ARBA00022679"/>
    </source>
</evidence>
<keyword evidence="6" id="KW-0479">Metal-binding</keyword>
<comment type="function">
    <text evidence="1">Responsible for the formation of the pyrimidine heterocycle in the thiamine biosynthesis pathway. Catalyzes the formation of hydroxymethylpyrimidine phosphate (HMP-P) from histidine and pyridoxal phosphate (PLP). The protein uses PLP and the active site histidine to form HMP-P, generating an inactive enzyme. The enzyme can only undergo a single turnover, which suggests it is a suicide enzyme.</text>
</comment>
<evidence type="ECO:0000256" key="1">
    <source>
        <dbReference type="ARBA" id="ARBA00003469"/>
    </source>
</evidence>
<name>A0A0D0KRI9_AGRTU</name>
<reference evidence="14 15" key="1">
    <citation type="submission" date="2014-12" db="EMBL/GenBank/DDBJ databases">
        <title>16Stimator: statistical estimation of ribosomal gene copy numbers from draft genome assemblies.</title>
        <authorList>
            <person name="Perisin M.A."/>
            <person name="Vetter M."/>
            <person name="Gilbert J.A."/>
            <person name="Bergelson J."/>
        </authorList>
    </citation>
    <scope>NUCLEOTIDE SEQUENCE [LARGE SCALE GENOMIC DNA]</scope>
    <source>
        <strain evidence="14 15">MEJ076</strain>
    </source>
</reference>
<keyword evidence="12" id="KW-0732">Signal</keyword>
<feature type="domain" description="SsuA/THI5-like" evidence="13">
    <location>
        <begin position="35"/>
        <end position="249"/>
    </location>
</feature>
<keyword evidence="7" id="KW-0663">Pyridoxal phosphate</keyword>
<feature type="signal peptide" evidence="12">
    <location>
        <begin position="1"/>
        <end position="21"/>
    </location>
</feature>
<dbReference type="AlphaFoldDB" id="A0A0D0KRI9"/>
<proteinExistence type="inferred from homology"/>
<dbReference type="Gene3D" id="3.40.190.10">
    <property type="entry name" value="Periplasmic binding protein-like II"/>
    <property type="match status" value="2"/>
</dbReference>
<evidence type="ECO:0000256" key="10">
    <source>
        <dbReference type="ARBA" id="ARBA00033171"/>
    </source>
</evidence>
<keyword evidence="8" id="KW-0784">Thiamine biosynthesis</keyword>
<protein>
    <recommendedName>
        <fullName evidence="10">Thiamine pyrimidine synthase</fullName>
    </recommendedName>
</protein>
<feature type="chain" id="PRO_5002215289" description="Thiamine pyrimidine synthase" evidence="12">
    <location>
        <begin position="22"/>
        <end position="329"/>
    </location>
</feature>
<evidence type="ECO:0000313" key="14">
    <source>
        <dbReference type="EMBL" id="KIQ02364.1"/>
    </source>
</evidence>
<evidence type="ECO:0000256" key="6">
    <source>
        <dbReference type="ARBA" id="ARBA00022723"/>
    </source>
</evidence>
<dbReference type="GO" id="GO:0009228">
    <property type="term" value="P:thiamine biosynthetic process"/>
    <property type="evidence" value="ECO:0007669"/>
    <property type="project" value="UniProtKB-KW"/>
</dbReference>
<evidence type="ECO:0000256" key="11">
    <source>
        <dbReference type="ARBA" id="ARBA00048179"/>
    </source>
</evidence>
<dbReference type="InterPro" id="IPR027939">
    <property type="entry name" value="NMT1/THI5"/>
</dbReference>
<comment type="caution">
    <text evidence="14">The sequence shown here is derived from an EMBL/GenBank/DDBJ whole genome shotgun (WGS) entry which is preliminary data.</text>
</comment>
<keyword evidence="5" id="KW-0808">Transferase</keyword>
<dbReference type="InterPro" id="IPR015168">
    <property type="entry name" value="SsuA/THI5"/>
</dbReference>